<keyword evidence="3" id="KW-1185">Reference proteome</keyword>
<gene>
    <name evidence="2" type="ORF">THAOC_30896</name>
</gene>
<organism evidence="2 3">
    <name type="scientific">Thalassiosira oceanica</name>
    <name type="common">Marine diatom</name>
    <dbReference type="NCBI Taxonomy" id="159749"/>
    <lineage>
        <taxon>Eukaryota</taxon>
        <taxon>Sar</taxon>
        <taxon>Stramenopiles</taxon>
        <taxon>Ochrophyta</taxon>
        <taxon>Bacillariophyta</taxon>
        <taxon>Coscinodiscophyceae</taxon>
        <taxon>Thalassiosirophycidae</taxon>
        <taxon>Thalassiosirales</taxon>
        <taxon>Thalassiosiraceae</taxon>
        <taxon>Thalassiosira</taxon>
    </lineage>
</organism>
<evidence type="ECO:0000256" key="1">
    <source>
        <dbReference type="SAM" id="SignalP"/>
    </source>
</evidence>
<name>K0RD48_THAOC</name>
<sequence length="373" mass="43761">MIAARTCLSLAFMFCTSSLLLWHSNLAQVLEDLSTDTRQHEEVDATLPLEYQHQSGFLRRESTFVELPGSSYDQQVSGEHGSPPQHQRSLTALEEDGTFPQRDPQEGTIKSISLLGERNSGTRWIYAHLGTCFNHTIPVHRSLSRYKHWFQYDDASRIPKHTLAIAMFRDPITWTWAMKAVPHHAPEHLDLDWYDFVTREWTMDRLYKDEAWREHKRKLGDTGRICQENFHFHEVVSCLTRPFPDGFWGDHRKHRFSSHQPFYEMRHGDDQGRPYANILEMRADKIRNFMDVSSYSNVEGFLHYRYEALLASGTEELVRKIERATGVKRHPNKCKIFDPQNRRKRSVDPEFARHMIDHADWQSEALIGYHIPA</sequence>
<protein>
    <recommendedName>
        <fullName evidence="4">Sulfotransferase domain-containing protein</fullName>
    </recommendedName>
</protein>
<dbReference type="eggNOG" id="ENOG502SNS4">
    <property type="taxonomic scope" value="Eukaryota"/>
</dbReference>
<accession>K0RD48</accession>
<proteinExistence type="predicted"/>
<feature type="signal peptide" evidence="1">
    <location>
        <begin position="1"/>
        <end position="27"/>
    </location>
</feature>
<evidence type="ECO:0008006" key="4">
    <source>
        <dbReference type="Google" id="ProtNLM"/>
    </source>
</evidence>
<comment type="caution">
    <text evidence="2">The sequence shown here is derived from an EMBL/GenBank/DDBJ whole genome shotgun (WGS) entry which is preliminary data.</text>
</comment>
<evidence type="ECO:0000313" key="2">
    <source>
        <dbReference type="EMBL" id="EJK50164.1"/>
    </source>
</evidence>
<dbReference type="OrthoDB" id="34984at2759"/>
<reference evidence="2 3" key="1">
    <citation type="journal article" date="2012" name="Genome Biol.">
        <title>Genome and low-iron response of an oceanic diatom adapted to chronic iron limitation.</title>
        <authorList>
            <person name="Lommer M."/>
            <person name="Specht M."/>
            <person name="Roy A.S."/>
            <person name="Kraemer L."/>
            <person name="Andreson R."/>
            <person name="Gutowska M.A."/>
            <person name="Wolf J."/>
            <person name="Bergner S.V."/>
            <person name="Schilhabel M.B."/>
            <person name="Klostermeier U.C."/>
            <person name="Beiko R.G."/>
            <person name="Rosenstiel P."/>
            <person name="Hippler M."/>
            <person name="Laroche J."/>
        </authorList>
    </citation>
    <scope>NUCLEOTIDE SEQUENCE [LARGE SCALE GENOMIC DNA]</scope>
    <source>
        <strain evidence="2 3">CCMP1005</strain>
    </source>
</reference>
<feature type="chain" id="PRO_5003839117" description="Sulfotransferase domain-containing protein" evidence="1">
    <location>
        <begin position="28"/>
        <end position="373"/>
    </location>
</feature>
<evidence type="ECO:0000313" key="3">
    <source>
        <dbReference type="Proteomes" id="UP000266841"/>
    </source>
</evidence>
<dbReference type="AlphaFoldDB" id="K0RD48"/>
<dbReference type="OMA" id="RYKHWFQ"/>
<dbReference type="EMBL" id="AGNL01044142">
    <property type="protein sequence ID" value="EJK50164.1"/>
    <property type="molecule type" value="Genomic_DNA"/>
</dbReference>
<keyword evidence="1" id="KW-0732">Signal</keyword>
<dbReference type="Proteomes" id="UP000266841">
    <property type="component" value="Unassembled WGS sequence"/>
</dbReference>